<evidence type="ECO:0000256" key="10">
    <source>
        <dbReference type="ARBA" id="ARBA00077219"/>
    </source>
</evidence>
<dbReference type="GO" id="GO:0046872">
    <property type="term" value="F:metal ion binding"/>
    <property type="evidence" value="ECO:0007669"/>
    <property type="project" value="InterPro"/>
</dbReference>
<dbReference type="InterPro" id="IPR017930">
    <property type="entry name" value="Myb_dom"/>
</dbReference>
<evidence type="ECO:0000256" key="4">
    <source>
        <dbReference type="ARBA" id="ARBA00022737"/>
    </source>
</evidence>
<dbReference type="PROSITE" id="PS50090">
    <property type="entry name" value="MYB_LIKE"/>
    <property type="match status" value="2"/>
</dbReference>
<name>A0AA86VCC6_9FABA</name>
<dbReference type="Pfam" id="PF00249">
    <property type="entry name" value="Myb_DNA-binding"/>
    <property type="match status" value="2"/>
</dbReference>
<dbReference type="InterPro" id="IPR050626">
    <property type="entry name" value="Peptidase_M16"/>
</dbReference>
<dbReference type="InterPro" id="IPR009057">
    <property type="entry name" value="Homeodomain-like_sf"/>
</dbReference>
<keyword evidence="6" id="KW-0862">Zinc</keyword>
<dbReference type="InterPro" id="IPR007863">
    <property type="entry name" value="Peptidase_M16_C"/>
</dbReference>
<evidence type="ECO:0000256" key="3">
    <source>
        <dbReference type="ARBA" id="ARBA00022670"/>
    </source>
</evidence>
<dbReference type="InterPro" id="IPR011249">
    <property type="entry name" value="Metalloenz_LuxS/M16"/>
</dbReference>
<dbReference type="SUPFAM" id="SSF46689">
    <property type="entry name" value="Homeodomain-like"/>
    <property type="match status" value="1"/>
</dbReference>
<sequence>MAASTSASLSVVGSGLAFPNHRLHPPPASSTRLRTRFRNNRLFLSSLPRYHCFSLFLFPMLPISNSTYTVANSCFPVGERSRHKALCGGLGLPRNKPRGHAFVVGEPPFLLPQQTCASCCLARKRRSNLAAFVPGAFLDKSYFRLSNSKLQRSSVQIPRATVGPDEPHAASTTWPDGVSEKQGLSVYDSELEQIEGFLSSELPSHPKLHRGQLKNGLRYLILPNKVPPKRRAHLEVHAGSIDEEEDEQGIAHMIEHVAFLGSKKREKLLGTGARSNAYTDFHHTVFHIHAPTSTKDSDGDLLPHVLDALNEIAFHPKFLASRIEKERRAILSELQMMNTIEYRVDCQLLQHLHSENKLSKRFPIGLEDQIKKWDADKIRKFHERWYFPANATLYIVGDIDNISKTIYQIEAVFGQTGADSEKGSVPTPSAFGAMASFLVPKLSVGLGGNSVERSANAVDQSKIFNKERQAVRPPVKHNWSLPGSGADLKPPQIFQHELLQNFSINLFCKIPVNKVQTYRDLRQVLMKRIFLSALHFRINTRYKSSNPPFTSVELDHSDSGREGCTVTTLTITAEPKNWHNAIRVAVQEILGCIEKTILLKVSNSLNDSLPLSLSMIRVSNVICVIQVRRLKEFGVTQGELTRYLDALLKDSEHLAAMIDNVSSVDNLDFIMESDALGHKVMDQRQGHESLLAVAGTVTLEEVNSVGAKVLQFIADFAKPTAPLPAAIVACVPKKVHIEGAGETEFKISSTETTDAIKAGLDEPIQPEPELEVPKELIQSSKLEELKKLRKPAFIPVNPETDATKLLDEETGITQRRLSNGIPVNYKISKTETQSGVMRLIVGGGRAAESSDARGSVIVGVRTLSEGGRVGNFSREQVELFCVNHLINCSLESTEEFISMEFRFTLRDNGMRAAFQLLHMVLEHSVWVDDAFDRARQLYLSYYRSIPKSLERSTAHKLMVAMLDGDERFIEPTPKSLENLTLQSVKDAVMNQFFGDNMEVCIVGDFTEEDIESCILDYLGTAQAARIREREQEFNPPVFRSSPSDLQFQEVFLKDTDERACAYIAGPAPNRWGFTVDGKYLLESNNDASTINDDQSNSDAQLTQGLQKSLRGHPLFFGITMGLLSEIINSRLFTTVRDSLGLTYDVSFELNLFDRLKLGWYVISVTSTPSKVHKAVDACKNVLRGLHSNKITERELDRAKRTLLMRHEAEIKSNAYWLGLLAHLQASSVPRKDISCIKDLTFLYEVATIEDIYIAYEQLKVDENSLYSCIGIAGSQAAQDIAGVGYRKICRIDCFLSCKLFGSEGGYTNMCLSNRRHVWKVDYELWLEGLAACVSQHKKLLLLHSFNIETSGKEMGVVMMRTLSSDESGLKKGPWSPEEDKILVDYIQKHGHGSWRALPKLAGLNRCGKSCRLRWTNYLRPDIKRGKFSDEEEQLIINLHAVLGNKWAAIASHLPGRTDNEIKNLWNTHLKKKLLQMGLDPVTHRPRTDHLNLLSNLQQILTAAKIVSSFTNPCDINNALRLHSDATQLAKLQSLQNMFQVIAATPSPASNSNPLNPFLPLNSLPDNFLNDVLGLNHSNYLQNLYDGNSLSQIHPNFQNFESPQQPTQGSINADPSPSNSLPNLVSASPERSPVKEAENVNVDSKECSNPSSTTFELTWGDFMDEDATETYWKGLIEIAEHILTSITKVNPLQVRIFAA</sequence>
<protein>
    <recommendedName>
        <fullName evidence="10">Chloroplast processing enzyme</fullName>
    </recommendedName>
</protein>
<dbReference type="PANTHER" id="PTHR43690">
    <property type="entry name" value="NARDILYSIN"/>
    <property type="match status" value="1"/>
</dbReference>
<dbReference type="GO" id="GO:0005634">
    <property type="term" value="C:nucleus"/>
    <property type="evidence" value="ECO:0007669"/>
    <property type="project" value="UniProtKB-SubCell"/>
</dbReference>
<dbReference type="PROSITE" id="PS51294">
    <property type="entry name" value="HTH_MYB"/>
    <property type="match status" value="2"/>
</dbReference>
<gene>
    <name evidence="14" type="ORF">AYBTSS11_LOCUS3975</name>
</gene>
<dbReference type="Gramene" id="rna-AYBTSS11_LOCUS3975">
    <property type="protein sequence ID" value="CAJ1926411.1"/>
    <property type="gene ID" value="gene-AYBTSS11_LOCUS3975"/>
</dbReference>
<accession>A0AA86VCC6</accession>
<feature type="region of interest" description="Disordered" evidence="11">
    <location>
        <begin position="157"/>
        <end position="177"/>
    </location>
</feature>
<evidence type="ECO:0000256" key="2">
    <source>
        <dbReference type="ARBA" id="ARBA00007261"/>
    </source>
</evidence>
<keyword evidence="9" id="KW-0539">Nucleus</keyword>
<keyword evidence="5" id="KW-0378">Hydrolase</keyword>
<proteinExistence type="inferred from homology"/>
<feature type="compositionally biased region" description="Basic and acidic residues" evidence="11">
    <location>
        <begin position="1631"/>
        <end position="1645"/>
    </location>
</feature>
<keyword evidence="15" id="KW-1185">Reference proteome</keyword>
<dbReference type="InterPro" id="IPR011765">
    <property type="entry name" value="Pept_M16_N"/>
</dbReference>
<dbReference type="EMBL" id="OY731399">
    <property type="protein sequence ID" value="CAJ1926411.1"/>
    <property type="molecule type" value="Genomic_DNA"/>
</dbReference>
<feature type="domain" description="HTH myb-type" evidence="13">
    <location>
        <begin position="1366"/>
        <end position="1418"/>
    </location>
</feature>
<comment type="similarity">
    <text evidence="2">Belongs to the peptidase M16 family.</text>
</comment>
<dbReference type="FunFam" id="1.10.10.60:FF:000001">
    <property type="entry name" value="MYB-related transcription factor"/>
    <property type="match status" value="1"/>
</dbReference>
<evidence type="ECO:0000259" key="13">
    <source>
        <dbReference type="PROSITE" id="PS51294"/>
    </source>
</evidence>
<dbReference type="SMART" id="SM00717">
    <property type="entry name" value="SANT"/>
    <property type="match status" value="2"/>
</dbReference>
<feature type="compositionally biased region" description="Polar residues" evidence="11">
    <location>
        <begin position="1594"/>
        <end position="1612"/>
    </location>
</feature>
<dbReference type="FunFam" id="1.10.10.60:FF:000349">
    <property type="entry name" value="Transcription factor MYB39"/>
    <property type="match status" value="1"/>
</dbReference>
<dbReference type="GO" id="GO:0008237">
    <property type="term" value="F:metallopeptidase activity"/>
    <property type="evidence" value="ECO:0007669"/>
    <property type="project" value="UniProtKB-KW"/>
</dbReference>
<organism evidence="14 15">
    <name type="scientific">Sphenostylis stenocarpa</name>
    <dbReference type="NCBI Taxonomy" id="92480"/>
    <lineage>
        <taxon>Eukaryota</taxon>
        <taxon>Viridiplantae</taxon>
        <taxon>Streptophyta</taxon>
        <taxon>Embryophyta</taxon>
        <taxon>Tracheophyta</taxon>
        <taxon>Spermatophyta</taxon>
        <taxon>Magnoliopsida</taxon>
        <taxon>eudicotyledons</taxon>
        <taxon>Gunneridae</taxon>
        <taxon>Pentapetalae</taxon>
        <taxon>rosids</taxon>
        <taxon>fabids</taxon>
        <taxon>Fabales</taxon>
        <taxon>Fabaceae</taxon>
        <taxon>Papilionoideae</taxon>
        <taxon>50 kb inversion clade</taxon>
        <taxon>NPAAA clade</taxon>
        <taxon>indigoferoid/millettioid clade</taxon>
        <taxon>Phaseoleae</taxon>
        <taxon>Sphenostylis</taxon>
    </lineage>
</organism>
<evidence type="ECO:0000256" key="1">
    <source>
        <dbReference type="ARBA" id="ARBA00004123"/>
    </source>
</evidence>
<feature type="domain" description="Myb-like" evidence="12">
    <location>
        <begin position="1366"/>
        <end position="1418"/>
    </location>
</feature>
<keyword evidence="3" id="KW-0645">Protease</keyword>
<dbReference type="SUPFAM" id="SSF63411">
    <property type="entry name" value="LuxS/MPP-like metallohydrolase"/>
    <property type="match status" value="3"/>
</dbReference>
<dbReference type="FunFam" id="3.30.830.10:FF:000025">
    <property type="entry name" value="Stromal processing peptidase chloroplastic"/>
    <property type="match status" value="1"/>
</dbReference>
<dbReference type="Pfam" id="PF00675">
    <property type="entry name" value="Peptidase_M16"/>
    <property type="match status" value="1"/>
</dbReference>
<evidence type="ECO:0000256" key="11">
    <source>
        <dbReference type="SAM" id="MobiDB-lite"/>
    </source>
</evidence>
<evidence type="ECO:0000256" key="9">
    <source>
        <dbReference type="ARBA" id="ARBA00023242"/>
    </source>
</evidence>
<keyword evidence="4" id="KW-0677">Repeat</keyword>
<dbReference type="Proteomes" id="UP001189624">
    <property type="component" value="Chromosome 2"/>
</dbReference>
<evidence type="ECO:0000256" key="6">
    <source>
        <dbReference type="ARBA" id="ARBA00022833"/>
    </source>
</evidence>
<reference evidence="14" key="1">
    <citation type="submission" date="2023-10" db="EMBL/GenBank/DDBJ databases">
        <authorList>
            <person name="Domelevo Entfellner J.-B."/>
        </authorList>
    </citation>
    <scope>NUCLEOTIDE SEQUENCE</scope>
</reference>
<comment type="subcellular location">
    <subcellularLocation>
        <location evidence="1">Nucleus</location>
    </subcellularLocation>
</comment>
<evidence type="ECO:0000256" key="8">
    <source>
        <dbReference type="ARBA" id="ARBA00023125"/>
    </source>
</evidence>
<dbReference type="InterPro" id="IPR001005">
    <property type="entry name" value="SANT/Myb"/>
</dbReference>
<feature type="region of interest" description="Disordered" evidence="11">
    <location>
        <begin position="1594"/>
        <end position="1646"/>
    </location>
</feature>
<dbReference type="FunFam" id="3.30.830.10:FF:000033">
    <property type="entry name" value="Stromal processing peptidase, chloroplastic"/>
    <property type="match status" value="1"/>
</dbReference>
<feature type="domain" description="Myb-like" evidence="12">
    <location>
        <begin position="1419"/>
        <end position="1469"/>
    </location>
</feature>
<evidence type="ECO:0000313" key="14">
    <source>
        <dbReference type="EMBL" id="CAJ1926411.1"/>
    </source>
</evidence>
<keyword evidence="8" id="KW-0238">DNA-binding</keyword>
<dbReference type="Gene3D" id="1.10.10.60">
    <property type="entry name" value="Homeodomain-like"/>
    <property type="match status" value="2"/>
</dbReference>
<evidence type="ECO:0000256" key="7">
    <source>
        <dbReference type="ARBA" id="ARBA00023049"/>
    </source>
</evidence>
<dbReference type="GO" id="GO:0006508">
    <property type="term" value="P:proteolysis"/>
    <property type="evidence" value="ECO:0007669"/>
    <property type="project" value="UniProtKB-KW"/>
</dbReference>
<evidence type="ECO:0000259" key="12">
    <source>
        <dbReference type="PROSITE" id="PS50090"/>
    </source>
</evidence>
<evidence type="ECO:0000313" key="15">
    <source>
        <dbReference type="Proteomes" id="UP001189624"/>
    </source>
</evidence>
<feature type="domain" description="HTH myb-type" evidence="13">
    <location>
        <begin position="1419"/>
        <end position="1473"/>
    </location>
</feature>
<dbReference type="Pfam" id="PF05193">
    <property type="entry name" value="Peptidase_M16_C"/>
    <property type="match status" value="2"/>
</dbReference>
<feature type="compositionally biased region" description="Low complexity" evidence="11">
    <location>
        <begin position="1614"/>
        <end position="1628"/>
    </location>
</feature>
<dbReference type="GO" id="GO:0003677">
    <property type="term" value="F:DNA binding"/>
    <property type="evidence" value="ECO:0007669"/>
    <property type="project" value="UniProtKB-KW"/>
</dbReference>
<keyword evidence="7" id="KW-0482">Metalloprotease</keyword>
<evidence type="ECO:0000256" key="5">
    <source>
        <dbReference type="ARBA" id="ARBA00022801"/>
    </source>
</evidence>
<dbReference type="CDD" id="cd00167">
    <property type="entry name" value="SANT"/>
    <property type="match status" value="2"/>
</dbReference>
<dbReference type="PANTHER" id="PTHR43690:SF33">
    <property type="entry name" value="STROMAL PROCESSING PEPTIDASE, CHLOROPLASTIC"/>
    <property type="match status" value="1"/>
</dbReference>
<dbReference type="Gene3D" id="3.30.830.10">
    <property type="entry name" value="Metalloenzyme, LuxS/M16 peptidase-like"/>
    <property type="match status" value="3"/>
</dbReference>